<dbReference type="Proteomes" id="UP000199488">
    <property type="component" value="Unassembled WGS sequence"/>
</dbReference>
<organism evidence="1 2">
    <name type="scientific">Marinococcus luteus</name>
    <dbReference type="NCBI Taxonomy" id="1122204"/>
    <lineage>
        <taxon>Bacteria</taxon>
        <taxon>Bacillati</taxon>
        <taxon>Bacillota</taxon>
        <taxon>Bacilli</taxon>
        <taxon>Bacillales</taxon>
        <taxon>Bacillaceae</taxon>
        <taxon>Marinococcus</taxon>
    </lineage>
</organism>
<evidence type="ECO:0000313" key="1">
    <source>
        <dbReference type="EMBL" id="SDW75774.1"/>
    </source>
</evidence>
<name>A0A1H2W677_9BACI</name>
<proteinExistence type="predicted"/>
<dbReference type="AlphaFoldDB" id="A0A1H2W677"/>
<keyword evidence="2" id="KW-1185">Reference proteome</keyword>
<dbReference type="EMBL" id="FNNC01000005">
    <property type="protein sequence ID" value="SDW75774.1"/>
    <property type="molecule type" value="Genomic_DNA"/>
</dbReference>
<reference evidence="1 2" key="1">
    <citation type="submission" date="2016-10" db="EMBL/GenBank/DDBJ databases">
        <authorList>
            <person name="de Groot N.N."/>
        </authorList>
    </citation>
    <scope>NUCLEOTIDE SEQUENCE [LARGE SCALE GENOMIC DNA]</scope>
    <source>
        <strain evidence="1 2">DSM 23126</strain>
    </source>
</reference>
<accession>A0A1H2W677</accession>
<dbReference type="RefSeq" id="WP_091615115.1">
    <property type="nucleotide sequence ID" value="NZ_FNNC01000005.1"/>
</dbReference>
<dbReference type="OrthoDB" id="2969363at2"/>
<evidence type="ECO:0000313" key="2">
    <source>
        <dbReference type="Proteomes" id="UP000199488"/>
    </source>
</evidence>
<gene>
    <name evidence="1" type="ORF">SAMN05421781_2267</name>
</gene>
<protein>
    <submittedName>
        <fullName evidence="1">Uncharacterized protein</fullName>
    </submittedName>
</protein>
<sequence length="89" mass="10159">MLAIKVNRAFHKLNKHAAPAAETALKNNESIVVHLTSTQERKVQDSLYFLEEEQLIYCTEAEEKTNPDPRIDTTLELIPLPRLFNVLNA</sequence>